<reference evidence="3 4" key="1">
    <citation type="journal article" date="2023" name="IScience">
        <title>Expanded male sex-determining region conserved during the evolution of homothallism in the green alga Volvox.</title>
        <authorList>
            <person name="Yamamoto K."/>
            <person name="Matsuzaki R."/>
            <person name="Mahakham W."/>
            <person name="Heman W."/>
            <person name="Sekimoto H."/>
            <person name="Kawachi M."/>
            <person name="Minakuchi Y."/>
            <person name="Toyoda A."/>
            <person name="Nozaki H."/>
        </authorList>
    </citation>
    <scope>NUCLEOTIDE SEQUENCE [LARGE SCALE GENOMIC DNA]</scope>
    <source>
        <strain evidence="3 4">NIES-4468</strain>
    </source>
</reference>
<dbReference type="SUPFAM" id="SSF52047">
    <property type="entry name" value="RNI-like"/>
    <property type="match status" value="1"/>
</dbReference>
<dbReference type="Gene3D" id="3.80.10.10">
    <property type="entry name" value="Ribonuclease Inhibitor"/>
    <property type="match status" value="1"/>
</dbReference>
<organism evidence="3 4">
    <name type="scientific">Volvox africanus</name>
    <dbReference type="NCBI Taxonomy" id="51714"/>
    <lineage>
        <taxon>Eukaryota</taxon>
        <taxon>Viridiplantae</taxon>
        <taxon>Chlorophyta</taxon>
        <taxon>core chlorophytes</taxon>
        <taxon>Chlorophyceae</taxon>
        <taxon>CS clade</taxon>
        <taxon>Chlamydomonadales</taxon>
        <taxon>Volvocaceae</taxon>
        <taxon>Volvox</taxon>
    </lineage>
</organism>
<proteinExistence type="predicted"/>
<gene>
    <name evidence="3" type="ORF">VaNZ11_002421</name>
</gene>
<name>A0ABQ5RRX5_9CHLO</name>
<feature type="region of interest" description="Disordered" evidence="2">
    <location>
        <begin position="1"/>
        <end position="43"/>
    </location>
</feature>
<evidence type="ECO:0000256" key="1">
    <source>
        <dbReference type="ARBA" id="ARBA00004430"/>
    </source>
</evidence>
<dbReference type="EMBL" id="BSDZ01000008">
    <property type="protein sequence ID" value="GLI60305.1"/>
    <property type="molecule type" value="Genomic_DNA"/>
</dbReference>
<feature type="region of interest" description="Disordered" evidence="2">
    <location>
        <begin position="483"/>
        <end position="537"/>
    </location>
</feature>
<dbReference type="Proteomes" id="UP001165090">
    <property type="component" value="Unassembled WGS sequence"/>
</dbReference>
<feature type="region of interest" description="Disordered" evidence="2">
    <location>
        <begin position="425"/>
        <end position="454"/>
    </location>
</feature>
<accession>A0ABQ5RRX5</accession>
<evidence type="ECO:0000313" key="4">
    <source>
        <dbReference type="Proteomes" id="UP001165090"/>
    </source>
</evidence>
<feature type="compositionally biased region" description="Acidic residues" evidence="2">
    <location>
        <begin position="484"/>
        <end position="507"/>
    </location>
</feature>
<evidence type="ECO:0000256" key="2">
    <source>
        <dbReference type="SAM" id="MobiDB-lite"/>
    </source>
</evidence>
<feature type="non-terminal residue" evidence="3">
    <location>
        <position position="1"/>
    </location>
</feature>
<feature type="compositionally biased region" description="Low complexity" evidence="2">
    <location>
        <begin position="1"/>
        <end position="26"/>
    </location>
</feature>
<comment type="subcellular location">
    <subcellularLocation>
        <location evidence="1">Cytoplasm</location>
        <location evidence="1">Cytoskeleton</location>
        <location evidence="1">Cilium axoneme</location>
    </subcellularLocation>
</comment>
<feature type="region of interest" description="Disordered" evidence="2">
    <location>
        <begin position="362"/>
        <end position="401"/>
    </location>
</feature>
<evidence type="ECO:0000313" key="3">
    <source>
        <dbReference type="EMBL" id="GLI60305.1"/>
    </source>
</evidence>
<feature type="compositionally biased region" description="Low complexity" evidence="2">
    <location>
        <begin position="510"/>
        <end position="519"/>
    </location>
</feature>
<dbReference type="InterPro" id="IPR032675">
    <property type="entry name" value="LRR_dom_sf"/>
</dbReference>
<keyword evidence="4" id="KW-1185">Reference proteome</keyword>
<sequence>NNNNGGAAAAAGPYGAMQQQQQQHAGNQHHHHGGGGGGGRGSAAPLAARVVQLQLGPLSPHMCYLNLALVPMVTQLAMVAPEPGPNGEEVLQPPQPPADTRVAPVLLDVRGAGYTQLKSLAITGYVDQDCKPATWMSRAWLSRIPAGMPSLEYLALYDTLPSAANDPTAIEGLRSLAHMEHLELRPLYLRFSGEVPCPLSVPPPALPPKLLQLTLKKVVIPVSSPPPRGAAPDSPAALALLPDLPMLTHLWLFDCTAPDLMVFRRATRLEDLRMGGTTTMTRLSDLLPCFPCLRGVILDCSYSVAPGWWSAKQMSALLSLRCLRSLQIDAVSLEPPRAGASSRSILLHGSAAAAKLRGPAATSGLAVPRVPDSDDDSDEYMSTEEDTPMPLGDGMAGPSSSAATLNAAAAAGAFQANIDIAGTQQASGAGMESTEGGPRASEDRGAAAGGSEGSDLASVLPVLSGLTQLTDLTLSFDAPTLFYDENENDEDGENDSNEGGEEGDSDDGSARAGESGAAGPSTSGVASGRGAKGADDWDSVSAGVRDHSDRVFDALLSVQAFVALTALRGLWRLRLGLPHGTVWKDVTSRLLPMLKIALDKTCVEMDVL</sequence>
<feature type="compositionally biased region" description="Acidic residues" evidence="2">
    <location>
        <begin position="373"/>
        <end position="387"/>
    </location>
</feature>
<comment type="caution">
    <text evidence="3">The sequence shown here is derived from an EMBL/GenBank/DDBJ whole genome shotgun (WGS) entry which is preliminary data.</text>
</comment>
<protein>
    <submittedName>
        <fullName evidence="3">Uncharacterized protein</fullName>
    </submittedName>
</protein>